<gene>
    <name evidence="2" type="ORF">EDD29_0440</name>
</gene>
<dbReference type="InterPro" id="IPR029063">
    <property type="entry name" value="SAM-dependent_MTases_sf"/>
</dbReference>
<comment type="caution">
    <text evidence="2">The sequence shown here is derived from an EMBL/GenBank/DDBJ whole genome shotgun (WGS) entry which is preliminary data.</text>
</comment>
<dbReference type="Proteomes" id="UP000272400">
    <property type="component" value="Unassembled WGS sequence"/>
</dbReference>
<dbReference type="GO" id="GO:0008168">
    <property type="term" value="F:methyltransferase activity"/>
    <property type="evidence" value="ECO:0007669"/>
    <property type="project" value="UniProtKB-KW"/>
</dbReference>
<feature type="domain" description="Methyltransferase" evidence="1">
    <location>
        <begin position="161"/>
        <end position="250"/>
    </location>
</feature>
<dbReference type="Gene3D" id="3.40.50.150">
    <property type="entry name" value="Vaccinia Virus protein VP39"/>
    <property type="match status" value="1"/>
</dbReference>
<organism evidence="2 3">
    <name type="scientific">Actinocorallia herbida</name>
    <dbReference type="NCBI Taxonomy" id="58109"/>
    <lineage>
        <taxon>Bacteria</taxon>
        <taxon>Bacillati</taxon>
        <taxon>Actinomycetota</taxon>
        <taxon>Actinomycetes</taxon>
        <taxon>Streptosporangiales</taxon>
        <taxon>Thermomonosporaceae</taxon>
        <taxon>Actinocorallia</taxon>
    </lineage>
</organism>
<dbReference type="OrthoDB" id="3205990at2"/>
<dbReference type="SUPFAM" id="SSF53335">
    <property type="entry name" value="S-adenosyl-L-methionine-dependent methyltransferases"/>
    <property type="match status" value="1"/>
</dbReference>
<dbReference type="Pfam" id="PF13649">
    <property type="entry name" value="Methyltransf_25"/>
    <property type="match status" value="1"/>
</dbReference>
<keyword evidence="2" id="KW-0808">Transferase</keyword>
<dbReference type="AlphaFoldDB" id="A0A3N1CNS9"/>
<keyword evidence="3" id="KW-1185">Reference proteome</keyword>
<dbReference type="EMBL" id="RJKE01000001">
    <property type="protein sequence ID" value="ROO82952.1"/>
    <property type="molecule type" value="Genomic_DNA"/>
</dbReference>
<proteinExistence type="predicted"/>
<protein>
    <submittedName>
        <fullName evidence="2">Methyltransferase family protein</fullName>
    </submittedName>
</protein>
<name>A0A3N1CNS9_9ACTN</name>
<sequence length="335" mass="35426">MTVSSPSAPVSFVQGPTASHFSSYLVSVALSATHELGILDALHVEGVYTLGESGEGLDPTVVARYMNALMWGGIVEIDGAIVRPGPLFDDAFAARGYFYWMVRGCGTLFTEAPGVTSEASRGGDFYSRDMRAVAIGSKLIGDGDVEPLFDRLLEAKGASVVADLGCGSGQRLMRVAGIRPGTRGIGLDISSASVELASQSVASAGLADVISVHRADVLDLGEIPGAEDVDVITCSFMGHDFWPHDTCVNTLRGLRETFPNAHTFLLCDVVRSTGLPGDGTPIFTLGFELVHALMGVYLPTLEEWRAAFAESGWRCAVEHAVPNPPGGYLFQLEAV</sequence>
<dbReference type="Gene3D" id="1.10.10.10">
    <property type="entry name" value="Winged helix-like DNA-binding domain superfamily/Winged helix DNA-binding domain"/>
    <property type="match status" value="1"/>
</dbReference>
<dbReference type="InterPro" id="IPR036388">
    <property type="entry name" value="WH-like_DNA-bd_sf"/>
</dbReference>
<dbReference type="InterPro" id="IPR041698">
    <property type="entry name" value="Methyltransf_25"/>
</dbReference>
<dbReference type="GO" id="GO:0032259">
    <property type="term" value="P:methylation"/>
    <property type="evidence" value="ECO:0007669"/>
    <property type="project" value="UniProtKB-KW"/>
</dbReference>
<evidence type="ECO:0000259" key="1">
    <source>
        <dbReference type="Pfam" id="PF13649"/>
    </source>
</evidence>
<keyword evidence="2" id="KW-0489">Methyltransferase</keyword>
<evidence type="ECO:0000313" key="3">
    <source>
        <dbReference type="Proteomes" id="UP000272400"/>
    </source>
</evidence>
<accession>A0A3N1CNS9</accession>
<evidence type="ECO:0000313" key="2">
    <source>
        <dbReference type="EMBL" id="ROO82952.1"/>
    </source>
</evidence>
<dbReference type="RefSeq" id="WP_123661910.1">
    <property type="nucleotide sequence ID" value="NZ_RJKE01000001.1"/>
</dbReference>
<dbReference type="CDD" id="cd02440">
    <property type="entry name" value="AdoMet_MTases"/>
    <property type="match status" value="1"/>
</dbReference>
<reference evidence="2 3" key="1">
    <citation type="submission" date="2018-11" db="EMBL/GenBank/DDBJ databases">
        <title>Sequencing the genomes of 1000 actinobacteria strains.</title>
        <authorList>
            <person name="Klenk H.-P."/>
        </authorList>
    </citation>
    <scope>NUCLEOTIDE SEQUENCE [LARGE SCALE GENOMIC DNA]</scope>
    <source>
        <strain evidence="2 3">DSM 44254</strain>
    </source>
</reference>